<proteinExistence type="inferred from homology"/>
<dbReference type="SUPFAM" id="SSF56436">
    <property type="entry name" value="C-type lectin-like"/>
    <property type="match status" value="1"/>
</dbReference>
<dbReference type="InterPro" id="IPR016187">
    <property type="entry name" value="CTDL_fold"/>
</dbReference>
<evidence type="ECO:0000256" key="1">
    <source>
        <dbReference type="ARBA" id="ARBA00005310"/>
    </source>
</evidence>
<feature type="chain" id="PRO_5012899088" description="Sulfatase-modifying factor enzyme-like domain-containing protein" evidence="3">
    <location>
        <begin position="21"/>
        <end position="353"/>
    </location>
</feature>
<organism evidence="5 6">
    <name type="scientific">Macrostomum lignano</name>
    <dbReference type="NCBI Taxonomy" id="282301"/>
    <lineage>
        <taxon>Eukaryota</taxon>
        <taxon>Metazoa</taxon>
        <taxon>Spiralia</taxon>
        <taxon>Lophotrochozoa</taxon>
        <taxon>Platyhelminthes</taxon>
        <taxon>Rhabditophora</taxon>
        <taxon>Macrostomorpha</taxon>
        <taxon>Macrostomida</taxon>
        <taxon>Macrostomidae</taxon>
        <taxon>Macrostomum</taxon>
    </lineage>
</organism>
<keyword evidence="3" id="KW-0732">Signal</keyword>
<dbReference type="EMBL" id="NIVC01001716">
    <property type="protein sequence ID" value="PAA64767.1"/>
    <property type="molecule type" value="Genomic_DNA"/>
</dbReference>
<evidence type="ECO:0000256" key="2">
    <source>
        <dbReference type="SAM" id="MobiDB-lite"/>
    </source>
</evidence>
<dbReference type="InterPro" id="IPR005532">
    <property type="entry name" value="SUMF_dom"/>
</dbReference>
<dbReference type="InterPro" id="IPR051043">
    <property type="entry name" value="Sulfatase_Mod_Factor_Kinase"/>
</dbReference>
<comment type="caution">
    <text evidence="5">The sequence shown here is derived from an EMBL/GenBank/DDBJ whole genome shotgun (WGS) entry which is preliminary data.</text>
</comment>
<dbReference type="PANTHER" id="PTHR23150">
    <property type="entry name" value="SULFATASE MODIFYING FACTOR 1, 2"/>
    <property type="match status" value="1"/>
</dbReference>
<dbReference type="PANTHER" id="PTHR23150:SF19">
    <property type="entry name" value="FORMYLGLYCINE-GENERATING ENZYME"/>
    <property type="match status" value="1"/>
</dbReference>
<evidence type="ECO:0000256" key="3">
    <source>
        <dbReference type="SAM" id="SignalP"/>
    </source>
</evidence>
<dbReference type="Gene3D" id="3.90.1580.10">
    <property type="entry name" value="paralog of FGE (formylglycine-generating enzyme)"/>
    <property type="match status" value="1"/>
</dbReference>
<dbReference type="AlphaFoldDB" id="A0A267EV54"/>
<evidence type="ECO:0000313" key="6">
    <source>
        <dbReference type="Proteomes" id="UP000215902"/>
    </source>
</evidence>
<dbReference type="GO" id="GO:0005783">
    <property type="term" value="C:endoplasmic reticulum"/>
    <property type="evidence" value="ECO:0007669"/>
    <property type="project" value="TreeGrafter"/>
</dbReference>
<feature type="non-terminal residue" evidence="5">
    <location>
        <position position="1"/>
    </location>
</feature>
<dbReference type="Pfam" id="PF03781">
    <property type="entry name" value="FGE-sulfatase"/>
    <property type="match status" value="1"/>
</dbReference>
<gene>
    <name evidence="5" type="ORF">BOX15_Mlig019977g1</name>
</gene>
<protein>
    <recommendedName>
        <fullName evidence="4">Sulfatase-modifying factor enzyme-like domain-containing protein</fullName>
    </recommendedName>
</protein>
<dbReference type="OrthoDB" id="659at2759"/>
<dbReference type="STRING" id="282301.A0A267EV54"/>
<comment type="similarity">
    <text evidence="1">Belongs to the sulfatase-modifying factor family.</text>
</comment>
<feature type="domain" description="Sulfatase-modifying factor enzyme-like" evidence="4">
    <location>
        <begin position="61"/>
        <end position="346"/>
    </location>
</feature>
<evidence type="ECO:0000259" key="4">
    <source>
        <dbReference type="Pfam" id="PF03781"/>
    </source>
</evidence>
<dbReference type="Proteomes" id="UP000215902">
    <property type="component" value="Unassembled WGS sequence"/>
</dbReference>
<dbReference type="InterPro" id="IPR042095">
    <property type="entry name" value="SUMF_sf"/>
</dbReference>
<name>A0A267EV54_9PLAT</name>
<evidence type="ECO:0000313" key="5">
    <source>
        <dbReference type="EMBL" id="PAA64767.1"/>
    </source>
</evidence>
<feature type="signal peptide" evidence="3">
    <location>
        <begin position="1"/>
        <end position="20"/>
    </location>
</feature>
<feature type="region of interest" description="Disordered" evidence="2">
    <location>
        <begin position="291"/>
        <end position="310"/>
    </location>
</feature>
<dbReference type="GO" id="GO:0120147">
    <property type="term" value="F:formylglycine-generating oxidase activity"/>
    <property type="evidence" value="ECO:0007669"/>
    <property type="project" value="TreeGrafter"/>
</dbReference>
<sequence length="353" mass="38446">ATQILIGFVVMVTPLTGLVGADCGCALGPRGASVCPAVSSSIDAWASPSIENDRLVGFSVAMATVPAGQYTVGTDSPQLPSDGESPARLVRFRRPFRLDTAAVTRGQFAQFVRATGHRTDAETAGESFVPDILVDAETFSDPVVVPGRVANAPWWLPVRGATWRRPAGPASRKSPLESSDSRFRHPAVHVSWRDADAYCRWQGKRLPTEDEWEAACRAGLSDRLFPWGNAPRPGGRHRMNIWQGEFPRLNTADDGYVGTAPVDAYGPQNSFGLYNMVGNVWEWTASRWDRNSAPNELPQRPAASDEMTKKGGSFMCHKSYCYRYRCAARSQNTADTSSANIGFRCAIDVADSD</sequence>
<keyword evidence="6" id="KW-1185">Reference proteome</keyword>
<accession>A0A267EV54</accession>
<reference evidence="5 6" key="1">
    <citation type="submission" date="2017-06" db="EMBL/GenBank/DDBJ databases">
        <title>A platform for efficient transgenesis in Macrostomum lignano, a flatworm model organism for stem cell research.</title>
        <authorList>
            <person name="Berezikov E."/>
        </authorList>
    </citation>
    <scope>NUCLEOTIDE SEQUENCE [LARGE SCALE GENOMIC DNA]</scope>
    <source>
        <strain evidence="5">DV1</strain>
        <tissue evidence="5">Whole organism</tissue>
    </source>
</reference>